<protein>
    <recommendedName>
        <fullName evidence="4">SAP domain-containing protein</fullName>
    </recommendedName>
</protein>
<dbReference type="SMART" id="SM00513">
    <property type="entry name" value="SAP"/>
    <property type="match status" value="1"/>
</dbReference>
<evidence type="ECO:0000259" key="4">
    <source>
        <dbReference type="PROSITE" id="PS50800"/>
    </source>
</evidence>
<dbReference type="SUPFAM" id="SSF68906">
    <property type="entry name" value="SAP domain"/>
    <property type="match status" value="1"/>
</dbReference>
<feature type="compositionally biased region" description="Polar residues" evidence="3">
    <location>
        <begin position="96"/>
        <end position="106"/>
    </location>
</feature>
<organism evidence="5">
    <name type="scientific">Culex tarsalis</name>
    <name type="common">Encephalitis mosquito</name>
    <dbReference type="NCBI Taxonomy" id="7177"/>
    <lineage>
        <taxon>Eukaryota</taxon>
        <taxon>Metazoa</taxon>
        <taxon>Ecdysozoa</taxon>
        <taxon>Arthropoda</taxon>
        <taxon>Hexapoda</taxon>
        <taxon>Insecta</taxon>
        <taxon>Pterygota</taxon>
        <taxon>Neoptera</taxon>
        <taxon>Endopterygota</taxon>
        <taxon>Diptera</taxon>
        <taxon>Nematocera</taxon>
        <taxon>Culicoidea</taxon>
        <taxon>Culicidae</taxon>
        <taxon>Culicinae</taxon>
        <taxon>Culicini</taxon>
        <taxon>Culex</taxon>
        <taxon>Culex</taxon>
    </lineage>
</organism>
<feature type="region of interest" description="Disordered" evidence="3">
    <location>
        <begin position="248"/>
        <end position="291"/>
    </location>
</feature>
<dbReference type="GO" id="GO:0016973">
    <property type="term" value="P:poly(A)+ mRNA export from nucleus"/>
    <property type="evidence" value="ECO:0007669"/>
    <property type="project" value="TreeGrafter"/>
</dbReference>
<feature type="compositionally biased region" description="Basic and acidic residues" evidence="3">
    <location>
        <begin position="252"/>
        <end position="268"/>
    </location>
</feature>
<feature type="region of interest" description="Disordered" evidence="3">
    <location>
        <begin position="195"/>
        <end position="234"/>
    </location>
</feature>
<feature type="compositionally biased region" description="Low complexity" evidence="3">
    <location>
        <begin position="138"/>
        <end position="152"/>
    </location>
</feature>
<dbReference type="Pfam" id="PF02037">
    <property type="entry name" value="SAP"/>
    <property type="match status" value="1"/>
</dbReference>
<evidence type="ECO:0000256" key="2">
    <source>
        <dbReference type="ARBA" id="ARBA00046328"/>
    </source>
</evidence>
<dbReference type="InterPro" id="IPR003034">
    <property type="entry name" value="SAP_dom"/>
</dbReference>
<dbReference type="InterPro" id="IPR036361">
    <property type="entry name" value="SAP_dom_sf"/>
</dbReference>
<proteinExistence type="inferred from homology"/>
<feature type="region of interest" description="Disordered" evidence="3">
    <location>
        <begin position="41"/>
        <end position="179"/>
    </location>
</feature>
<evidence type="ECO:0000256" key="3">
    <source>
        <dbReference type="SAM" id="MobiDB-lite"/>
    </source>
</evidence>
<feature type="domain" description="SAP" evidence="4">
    <location>
        <begin position="6"/>
        <end position="40"/>
    </location>
</feature>
<dbReference type="EMBL" id="GFDL01014807">
    <property type="protein sequence ID" value="JAV20238.1"/>
    <property type="molecule type" value="Transcribed_RNA"/>
</dbReference>
<dbReference type="InterPro" id="IPR052240">
    <property type="entry name" value="SAP_domain_ribonucleoprotein"/>
</dbReference>
<dbReference type="PANTHER" id="PTHR46551">
    <property type="entry name" value="SAP DOMAIN-CONTAINING RIBONUCLEOPROTEIN"/>
    <property type="match status" value="1"/>
</dbReference>
<keyword evidence="1" id="KW-0597">Phosphoprotein</keyword>
<reference evidence="5" key="1">
    <citation type="submission" date="2017-01" db="EMBL/GenBank/DDBJ databases">
        <title>A deep insight into the sialotranscriptome of adult male and female Cluex tarsalis mosquitoes.</title>
        <authorList>
            <person name="Ribeiro J.M."/>
            <person name="Moreira F."/>
            <person name="Bernard K.A."/>
            <person name="Calvo E."/>
        </authorList>
    </citation>
    <scope>NUCLEOTIDE SEQUENCE</scope>
    <source>
        <strain evidence="5">Kern County</strain>
        <tissue evidence="5">Salivary glands</tissue>
    </source>
</reference>
<dbReference type="AlphaFoldDB" id="A0A1Q3EYB8"/>
<feature type="compositionally biased region" description="Acidic residues" evidence="3">
    <location>
        <begin position="45"/>
        <end position="68"/>
    </location>
</feature>
<sequence>MSDHDVSKMKVADLKKELKNRGLSTLGNKNELVDRLQGALIDGGDPLEESDLLGDDELNDDILEEEEEDKHADGTAEEDQMLKSPTPSEASKSESPEQLSKSTEQLLESKKDGEVSSTAAAATAPQKKVALKRNISITVPTPAAVTTPTTAAEEPKKETDDENGTDKKSDEPEKKVVKLTQLTAQERLELRAKKFGAGAAPASDSKLQARAARFGLDSESKSSPAGTTTSGVSSLEALKKRAERFGVSVSDKLTKLDQQEKLQKRQERFAGTAAATTTATTTPTESSTAAVTTPKLTATGKVAITANSSSTSSKTDYAERARLRLERFKNTA</sequence>
<comment type="similarity">
    <text evidence="2">Belongs to the SAP domain-containing ribonucleoprotein family.</text>
</comment>
<dbReference type="GO" id="GO:0005634">
    <property type="term" value="C:nucleus"/>
    <property type="evidence" value="ECO:0007669"/>
    <property type="project" value="TreeGrafter"/>
</dbReference>
<feature type="compositionally biased region" description="Low complexity" evidence="3">
    <location>
        <begin position="270"/>
        <end position="291"/>
    </location>
</feature>
<accession>A0A1Q3EYB8</accession>
<dbReference type="PROSITE" id="PS50800">
    <property type="entry name" value="SAP"/>
    <property type="match status" value="1"/>
</dbReference>
<evidence type="ECO:0000313" key="5">
    <source>
        <dbReference type="EMBL" id="JAV20238.1"/>
    </source>
</evidence>
<dbReference type="Gene3D" id="1.10.720.30">
    <property type="entry name" value="SAP domain"/>
    <property type="match status" value="1"/>
</dbReference>
<feature type="compositionally biased region" description="Polar residues" evidence="3">
    <location>
        <begin position="221"/>
        <end position="233"/>
    </location>
</feature>
<evidence type="ECO:0000256" key="1">
    <source>
        <dbReference type="ARBA" id="ARBA00022553"/>
    </source>
</evidence>
<dbReference type="FunFam" id="1.10.720.30:FF:000032">
    <property type="entry name" value="Blast:SAP domain-containing ribonucleoprotein"/>
    <property type="match status" value="1"/>
</dbReference>
<name>A0A1Q3EYB8_CULTA</name>
<feature type="compositionally biased region" description="Basic and acidic residues" evidence="3">
    <location>
        <begin position="153"/>
        <end position="176"/>
    </location>
</feature>
<dbReference type="PANTHER" id="PTHR46551:SF1">
    <property type="entry name" value="SAP DOMAIN-CONTAINING RIBONUCLEOPROTEIN"/>
    <property type="match status" value="1"/>
</dbReference>